<dbReference type="AlphaFoldDB" id="A0A6J8E969"/>
<dbReference type="EMBL" id="CACVKT020008564">
    <property type="protein sequence ID" value="CAC5416045.1"/>
    <property type="molecule type" value="Genomic_DNA"/>
</dbReference>
<gene>
    <name evidence="1" type="ORF">MCOR_48681</name>
</gene>
<protein>
    <submittedName>
        <fullName evidence="1">Uncharacterized protein</fullName>
    </submittedName>
</protein>
<evidence type="ECO:0000313" key="2">
    <source>
        <dbReference type="Proteomes" id="UP000507470"/>
    </source>
</evidence>
<sequence>MSKNVPKTNAISERDMAILDNLFIIKGQACSQILHSRNCAYVDKKWLCNLPVSERHATLESAQKLAPQYIEIIQNRQKDVETQIANKLAEKKAKQEKSEQTKMTNKLSISREIVKFGGVWDKSQTTNQYIRSKTIERGTIGTNKISQSGFTFKRFKRALSGNI</sequence>
<proteinExistence type="predicted"/>
<accession>A0A6J8E969</accession>
<dbReference type="Proteomes" id="UP000507470">
    <property type="component" value="Unassembled WGS sequence"/>
</dbReference>
<name>A0A6J8E969_MYTCO</name>
<organism evidence="1 2">
    <name type="scientific">Mytilus coruscus</name>
    <name type="common">Sea mussel</name>
    <dbReference type="NCBI Taxonomy" id="42192"/>
    <lineage>
        <taxon>Eukaryota</taxon>
        <taxon>Metazoa</taxon>
        <taxon>Spiralia</taxon>
        <taxon>Lophotrochozoa</taxon>
        <taxon>Mollusca</taxon>
        <taxon>Bivalvia</taxon>
        <taxon>Autobranchia</taxon>
        <taxon>Pteriomorphia</taxon>
        <taxon>Mytilida</taxon>
        <taxon>Mytiloidea</taxon>
        <taxon>Mytilidae</taxon>
        <taxon>Mytilinae</taxon>
        <taxon>Mytilus</taxon>
    </lineage>
</organism>
<reference evidence="1 2" key="1">
    <citation type="submission" date="2020-06" db="EMBL/GenBank/DDBJ databases">
        <authorList>
            <person name="Li R."/>
            <person name="Bekaert M."/>
        </authorList>
    </citation>
    <scope>NUCLEOTIDE SEQUENCE [LARGE SCALE GENOMIC DNA]</scope>
    <source>
        <strain evidence="2">wild</strain>
    </source>
</reference>
<keyword evidence="2" id="KW-1185">Reference proteome</keyword>
<evidence type="ECO:0000313" key="1">
    <source>
        <dbReference type="EMBL" id="CAC5416045.1"/>
    </source>
</evidence>